<evidence type="ECO:0000313" key="7">
    <source>
        <dbReference type="EMBL" id="MEQ2414666.1"/>
    </source>
</evidence>
<evidence type="ECO:0000256" key="3">
    <source>
        <dbReference type="ARBA" id="ARBA00023012"/>
    </source>
</evidence>
<dbReference type="RefSeq" id="WP_243176623.1">
    <property type="nucleotide sequence ID" value="NZ_JBBNFW010000199.1"/>
</dbReference>
<dbReference type="EMBL" id="JBBNFW010000199">
    <property type="protein sequence ID" value="MEQ2414666.1"/>
    <property type="molecule type" value="Genomic_DNA"/>
</dbReference>
<dbReference type="Proteomes" id="UP001470752">
    <property type="component" value="Unassembled WGS sequence"/>
</dbReference>
<evidence type="ECO:0000256" key="4">
    <source>
        <dbReference type="ARBA" id="ARBA00024867"/>
    </source>
</evidence>
<dbReference type="InterPro" id="IPR001789">
    <property type="entry name" value="Sig_transdc_resp-reg_receiver"/>
</dbReference>
<gene>
    <name evidence="7" type="ORF">AAAX94_16805</name>
</gene>
<comment type="caution">
    <text evidence="5">Lacks conserved residue(s) required for the propagation of feature annotation.</text>
</comment>
<dbReference type="Gene3D" id="3.40.50.2300">
    <property type="match status" value="1"/>
</dbReference>
<keyword evidence="8" id="KW-1185">Reference proteome</keyword>
<evidence type="ECO:0000256" key="2">
    <source>
        <dbReference type="ARBA" id="ARBA00022553"/>
    </source>
</evidence>
<accession>A0ABV1CQV6</accession>
<sequence>MAAMASKFKTVSSELTLEEAFSPENIRSRLKKPEDIYRFEYCTMNEKQFKSIAISPLAWTEGENRQAAAIRSLHKQDGKTIPIVAMTANAFAEDILLAKNAGMNEHISKPLDMTRLRDVLRRWL</sequence>
<dbReference type="PANTHER" id="PTHR45339:SF1">
    <property type="entry name" value="HYBRID SIGNAL TRANSDUCTION HISTIDINE KINASE J"/>
    <property type="match status" value="1"/>
</dbReference>
<comment type="function">
    <text evidence="4">May play the central regulatory role in sporulation. It may be an element of the effector pathway responsible for the activation of sporulation genes in response to nutritional stress. Spo0A may act in concert with spo0H (a sigma factor) to control the expression of some genes that are critical to the sporulation process.</text>
</comment>
<evidence type="ECO:0000313" key="8">
    <source>
        <dbReference type="Proteomes" id="UP001470752"/>
    </source>
</evidence>
<dbReference type="SUPFAM" id="SSF52172">
    <property type="entry name" value="CheY-like"/>
    <property type="match status" value="1"/>
</dbReference>
<organism evidence="7 8">
    <name type="scientific">Blautia acetigignens</name>
    <dbReference type="NCBI Taxonomy" id="2981783"/>
    <lineage>
        <taxon>Bacteria</taxon>
        <taxon>Bacillati</taxon>
        <taxon>Bacillota</taxon>
        <taxon>Clostridia</taxon>
        <taxon>Lachnospirales</taxon>
        <taxon>Lachnospiraceae</taxon>
        <taxon>Blautia</taxon>
    </lineage>
</organism>
<name>A0ABV1CQV6_9FIRM</name>
<keyword evidence="2" id="KW-0597">Phosphoprotein</keyword>
<reference evidence="7 8" key="1">
    <citation type="submission" date="2024-04" db="EMBL/GenBank/DDBJ databases">
        <title>Human intestinal bacterial collection.</title>
        <authorList>
            <person name="Pauvert C."/>
            <person name="Hitch T.C.A."/>
            <person name="Clavel T."/>
        </authorList>
    </citation>
    <scope>NUCLEOTIDE SEQUENCE [LARGE SCALE GENOMIC DNA]</scope>
    <source>
        <strain evidence="7 8">CLA-AA-H161</strain>
    </source>
</reference>
<dbReference type="PROSITE" id="PS50110">
    <property type="entry name" value="RESPONSE_REGULATORY"/>
    <property type="match status" value="1"/>
</dbReference>
<protein>
    <recommendedName>
        <fullName evidence="1">Stage 0 sporulation protein A homolog</fullName>
    </recommendedName>
</protein>
<evidence type="ECO:0000256" key="5">
    <source>
        <dbReference type="PROSITE-ProRule" id="PRU00169"/>
    </source>
</evidence>
<dbReference type="InterPro" id="IPR011006">
    <property type="entry name" value="CheY-like_superfamily"/>
</dbReference>
<evidence type="ECO:0000256" key="1">
    <source>
        <dbReference type="ARBA" id="ARBA00018672"/>
    </source>
</evidence>
<keyword evidence="3" id="KW-0902">Two-component regulatory system</keyword>
<comment type="caution">
    <text evidence="7">The sequence shown here is derived from an EMBL/GenBank/DDBJ whole genome shotgun (WGS) entry which is preliminary data.</text>
</comment>
<evidence type="ECO:0000259" key="6">
    <source>
        <dbReference type="PROSITE" id="PS50110"/>
    </source>
</evidence>
<feature type="domain" description="Response regulatory" evidence="6">
    <location>
        <begin position="1"/>
        <end position="124"/>
    </location>
</feature>
<dbReference type="PANTHER" id="PTHR45339">
    <property type="entry name" value="HYBRID SIGNAL TRANSDUCTION HISTIDINE KINASE J"/>
    <property type="match status" value="1"/>
</dbReference>
<proteinExistence type="predicted"/>